<evidence type="ECO:0000313" key="1">
    <source>
        <dbReference type="EMBL" id="ORW87653.1"/>
    </source>
</evidence>
<comment type="caution">
    <text evidence="1">The sequence shown here is derived from an EMBL/GenBank/DDBJ whole genome shotgun (WGS) entry which is preliminary data.</text>
</comment>
<dbReference type="Proteomes" id="UP000193087">
    <property type="component" value="Unassembled WGS sequence"/>
</dbReference>
<name>A0A1X2DHL1_9MYCO</name>
<gene>
    <name evidence="1" type="ORF">AWC22_08475</name>
</gene>
<keyword evidence="2" id="KW-1185">Reference proteome</keyword>
<proteinExistence type="predicted"/>
<sequence length="72" mass="8077">MSIRDNAVCAGQRHRETRTATTNVGTTPQLRRLSLQAGRIGWSTGRSDTCDCCDRAMCPIYVRTNLTRVTFE</sequence>
<reference evidence="1 2" key="1">
    <citation type="submission" date="2016-01" db="EMBL/GenBank/DDBJ databases">
        <title>The new phylogeny of the genus Mycobacterium.</title>
        <authorList>
            <person name="Tarcisio F."/>
            <person name="Conor M."/>
            <person name="Antonella G."/>
            <person name="Elisabetta G."/>
            <person name="Giulia F.S."/>
            <person name="Sara T."/>
            <person name="Anna F."/>
            <person name="Clotilde B."/>
            <person name="Roberto B."/>
            <person name="Veronica D.S."/>
            <person name="Fabio R."/>
            <person name="Monica P."/>
            <person name="Olivier J."/>
            <person name="Enrico T."/>
            <person name="Nicola S."/>
        </authorList>
    </citation>
    <scope>NUCLEOTIDE SEQUENCE [LARGE SCALE GENOMIC DNA]</scope>
    <source>
        <strain evidence="1 2">DSM 45176</strain>
    </source>
</reference>
<dbReference type="AlphaFoldDB" id="A0A1X2DHL1"/>
<dbReference type="EMBL" id="LQPQ01000003">
    <property type="protein sequence ID" value="ORW87653.1"/>
    <property type="molecule type" value="Genomic_DNA"/>
</dbReference>
<organism evidence="1 2">
    <name type="scientific">Mycobacterium riyadhense</name>
    <dbReference type="NCBI Taxonomy" id="486698"/>
    <lineage>
        <taxon>Bacteria</taxon>
        <taxon>Bacillati</taxon>
        <taxon>Actinomycetota</taxon>
        <taxon>Actinomycetes</taxon>
        <taxon>Mycobacteriales</taxon>
        <taxon>Mycobacteriaceae</taxon>
        <taxon>Mycobacterium</taxon>
    </lineage>
</organism>
<evidence type="ECO:0000313" key="2">
    <source>
        <dbReference type="Proteomes" id="UP000193087"/>
    </source>
</evidence>
<protein>
    <submittedName>
        <fullName evidence="1">Uncharacterized protein</fullName>
    </submittedName>
</protein>
<accession>A0A1X2DHL1</accession>